<evidence type="ECO:0000313" key="1">
    <source>
        <dbReference type="EMBL" id="MEC4264420.1"/>
    </source>
</evidence>
<protein>
    <submittedName>
        <fullName evidence="1">Uncharacterized protein</fullName>
    </submittedName>
</protein>
<proteinExistence type="predicted"/>
<sequence>MAYFGDGQYTIKIDKLRSGEIRYLCWHKSNSILAKPNLILRDGKMKQAQNGETTEYIFLFEERVFTVEHITSKMKGGASYFFIEVTDEHHKKSTWKMEQMPIPKYFRHLV</sequence>
<comment type="caution">
    <text evidence="1">The sequence shown here is derived from an EMBL/GenBank/DDBJ whole genome shotgun (WGS) entry which is preliminary data.</text>
</comment>
<dbReference type="RefSeq" id="WP_326277208.1">
    <property type="nucleotide sequence ID" value="NZ_JAYKYV010000002.1"/>
</dbReference>
<dbReference type="EMBL" id="JAYMGW010000002">
    <property type="protein sequence ID" value="MEC4264420.1"/>
    <property type="molecule type" value="Genomic_DNA"/>
</dbReference>
<dbReference type="Proteomes" id="UP001355298">
    <property type="component" value="Unassembled WGS sequence"/>
</dbReference>
<name>A0ABU6IMU1_9FLAO</name>
<organism evidence="1 2">
    <name type="scientific">Flagellimonas halotolerans</name>
    <dbReference type="NCBI Taxonomy" id="3112164"/>
    <lineage>
        <taxon>Bacteria</taxon>
        <taxon>Pseudomonadati</taxon>
        <taxon>Bacteroidota</taxon>
        <taxon>Flavobacteriia</taxon>
        <taxon>Flavobacteriales</taxon>
        <taxon>Flavobacteriaceae</taxon>
        <taxon>Flagellimonas</taxon>
    </lineage>
</organism>
<accession>A0ABU6IMU1</accession>
<evidence type="ECO:0000313" key="2">
    <source>
        <dbReference type="Proteomes" id="UP001355298"/>
    </source>
</evidence>
<reference evidence="1 2" key="1">
    <citation type="submission" date="2024-01" db="EMBL/GenBank/DDBJ databases">
        <title>The strains designed SYSU M86414 and SYSU M84420 isolated from the marine sediment in San Sha City (Hainan Province, China).</title>
        <authorList>
            <person name="Guo D."/>
        </authorList>
    </citation>
    <scope>NUCLEOTIDE SEQUENCE [LARGE SCALE GENOMIC DNA]</scope>
    <source>
        <strain evidence="1 2">SYSU M84420</strain>
    </source>
</reference>
<keyword evidence="2" id="KW-1185">Reference proteome</keyword>
<gene>
    <name evidence="1" type="ORF">VOP03_03600</name>
</gene>